<sequence length="485" mass="54136">MPEKEQRILLQDAYEVNKHAEALPEMKLTLAMRKGMERGKMREKRRFYFWSTGTVMALAAALLIINYSIGSLAQREEPAPKQTAGIPSQAMLEPYRSTTVEGLASAMDRGFVKPIAESVEQKGYRVEVDGAVTDGRMAYVLFGVRNQTDKEVINADVALELGGVEAPSKGASVELAGSGSNRIPANGANHFIYTVPLNPSVQYTKDAKFHVTLTETSNEALVSSSNKYRTAFDISFELDPGMFKDKERVLHPDRTLTVGGQQIHVTQVIYTPLHTYVDLDYDQSNAKQVFRLLSPVLIGKVGDEIEKLYYPKWYSRDNSEALTEGTDAMLMYGSGQKYAEYDSIRLKTEGTAAVDKDQLQIVIDLKKKQIVEAPDDRFTLISYTRTAGPGEVLIHRELEHAYAGESLSLSLEDSFTDADGNVHKRQSPEGYSQGGHSWSNKKDTMGDDYDYNFGKDAVDYPQPLTIKVKQIWMPIQDTQAVELLK</sequence>
<dbReference type="RefSeq" id="WP_076168628.1">
    <property type="nucleotide sequence ID" value="NZ_MRTP01000001.1"/>
</dbReference>
<proteinExistence type="predicted"/>
<evidence type="ECO:0000256" key="1">
    <source>
        <dbReference type="SAM" id="MobiDB-lite"/>
    </source>
</evidence>
<dbReference type="EMBL" id="MRTP01000001">
    <property type="protein sequence ID" value="OMF58677.1"/>
    <property type="molecule type" value="Genomic_DNA"/>
</dbReference>
<reference evidence="3 4" key="1">
    <citation type="submission" date="2016-11" db="EMBL/GenBank/DDBJ databases">
        <title>Paenibacillus species isolates.</title>
        <authorList>
            <person name="Beno S.M."/>
        </authorList>
    </citation>
    <scope>NUCLEOTIDE SEQUENCE [LARGE SCALE GENOMIC DNA]</scope>
    <source>
        <strain evidence="3 4">FSL R5-0378</strain>
    </source>
</reference>
<accession>A0A1R1F3N0</accession>
<feature type="transmembrane region" description="Helical" evidence="2">
    <location>
        <begin position="47"/>
        <end position="69"/>
    </location>
</feature>
<evidence type="ECO:0000313" key="4">
    <source>
        <dbReference type="Proteomes" id="UP000187172"/>
    </source>
</evidence>
<comment type="caution">
    <text evidence="3">The sequence shown here is derived from an EMBL/GenBank/DDBJ whole genome shotgun (WGS) entry which is preliminary data.</text>
</comment>
<evidence type="ECO:0000256" key="2">
    <source>
        <dbReference type="SAM" id="Phobius"/>
    </source>
</evidence>
<dbReference type="AlphaFoldDB" id="A0A1R1F3N0"/>
<keyword evidence="2" id="KW-1133">Transmembrane helix</keyword>
<keyword evidence="2" id="KW-0472">Membrane</keyword>
<keyword evidence="4" id="KW-1185">Reference proteome</keyword>
<name>A0A1R1F3N0_9BACL</name>
<dbReference type="STRING" id="297318.BK138_09260"/>
<keyword evidence="2" id="KW-0812">Transmembrane</keyword>
<organism evidence="3 4">
    <name type="scientific">Paenibacillus rhizosphaerae</name>
    <dbReference type="NCBI Taxonomy" id="297318"/>
    <lineage>
        <taxon>Bacteria</taxon>
        <taxon>Bacillati</taxon>
        <taxon>Bacillota</taxon>
        <taxon>Bacilli</taxon>
        <taxon>Bacillales</taxon>
        <taxon>Paenibacillaceae</taxon>
        <taxon>Paenibacillus</taxon>
    </lineage>
</organism>
<gene>
    <name evidence="3" type="ORF">BK138_09260</name>
</gene>
<dbReference type="Proteomes" id="UP000187172">
    <property type="component" value="Unassembled WGS sequence"/>
</dbReference>
<protein>
    <submittedName>
        <fullName evidence="3">Uncharacterized protein</fullName>
    </submittedName>
</protein>
<feature type="region of interest" description="Disordered" evidence="1">
    <location>
        <begin position="418"/>
        <end position="441"/>
    </location>
</feature>
<evidence type="ECO:0000313" key="3">
    <source>
        <dbReference type="EMBL" id="OMF58677.1"/>
    </source>
</evidence>